<protein>
    <recommendedName>
        <fullName evidence="4">Carboxylate--amine ligase</fullName>
    </recommendedName>
</protein>
<feature type="region of interest" description="Disordered" evidence="1">
    <location>
        <begin position="96"/>
        <end position="133"/>
    </location>
</feature>
<dbReference type="PIRSF" id="PIRSF028754">
    <property type="entry name" value="UCP028754"/>
    <property type="match status" value="1"/>
</dbReference>
<accession>A0A917BBH0</accession>
<evidence type="ECO:0000256" key="1">
    <source>
        <dbReference type="SAM" id="MobiDB-lite"/>
    </source>
</evidence>
<reference evidence="2 3" key="1">
    <citation type="journal article" date="2014" name="Int. J. Syst. Evol. Microbiol.">
        <title>Complete genome sequence of Corynebacterium casei LMG S-19264T (=DSM 44701T), isolated from a smear-ripened cheese.</title>
        <authorList>
            <consortium name="US DOE Joint Genome Institute (JGI-PGF)"/>
            <person name="Walter F."/>
            <person name="Albersmeier A."/>
            <person name="Kalinowski J."/>
            <person name="Ruckert C."/>
        </authorList>
    </citation>
    <scope>NUCLEOTIDE SEQUENCE [LARGE SCALE GENOMIC DNA]</scope>
    <source>
        <strain evidence="2 3">CGMCC 1.12976</strain>
    </source>
</reference>
<feature type="compositionally biased region" description="Low complexity" evidence="1">
    <location>
        <begin position="98"/>
        <end position="133"/>
    </location>
</feature>
<organism evidence="2 3">
    <name type="scientific">Subtercola lobariae</name>
    <dbReference type="NCBI Taxonomy" id="1588641"/>
    <lineage>
        <taxon>Bacteria</taxon>
        <taxon>Bacillati</taxon>
        <taxon>Actinomycetota</taxon>
        <taxon>Actinomycetes</taxon>
        <taxon>Micrococcales</taxon>
        <taxon>Microbacteriaceae</taxon>
        <taxon>Subtercola</taxon>
    </lineage>
</organism>
<dbReference type="InterPro" id="IPR038389">
    <property type="entry name" value="PSMG2_sf"/>
</dbReference>
<gene>
    <name evidence="2" type="ORF">GCM10011399_27120</name>
</gene>
<evidence type="ECO:0008006" key="4">
    <source>
        <dbReference type="Google" id="ProtNLM"/>
    </source>
</evidence>
<dbReference type="InterPro" id="IPR019151">
    <property type="entry name" value="Proteasome_assmbl_chaperone_2"/>
</dbReference>
<dbReference type="Proteomes" id="UP000598775">
    <property type="component" value="Unassembled WGS sequence"/>
</dbReference>
<evidence type="ECO:0000313" key="3">
    <source>
        <dbReference type="Proteomes" id="UP000598775"/>
    </source>
</evidence>
<proteinExistence type="predicted"/>
<dbReference type="Gene3D" id="3.40.50.10900">
    <property type="entry name" value="PAC-like subunit"/>
    <property type="match status" value="1"/>
</dbReference>
<dbReference type="EMBL" id="BMGP01000005">
    <property type="protein sequence ID" value="GGF32556.1"/>
    <property type="molecule type" value="Genomic_DNA"/>
</dbReference>
<name>A0A917BBH0_9MICO</name>
<keyword evidence="3" id="KW-1185">Reference proteome</keyword>
<dbReference type="Pfam" id="PF09754">
    <property type="entry name" value="PAC2"/>
    <property type="match status" value="1"/>
</dbReference>
<comment type="caution">
    <text evidence="2">The sequence shown here is derived from an EMBL/GenBank/DDBJ whole genome shotgun (WGS) entry which is preliminary data.</text>
</comment>
<dbReference type="AlphaFoldDB" id="A0A917BBH0"/>
<evidence type="ECO:0000313" key="2">
    <source>
        <dbReference type="EMBL" id="GGF32556.1"/>
    </source>
</evidence>
<sequence length="342" mass="35926">MVDGNEAQGNSARGSAQFLNGKLMVVAFEGWNDAGEAATGAVRMVKDQLDLVSIAEIDSEDYFDYQFNRPTSEFDDDGQRILIWPTAEIFGPANEQLGGALAGSDSGSDPAGSSSSVDSGEAGTAGEAGTPGVPASPSNIFLLLGTEPSRGWKTFTSEVLNVAVDAGISGIVFLGAMLADVPHTRPISVSSSSENQAVRSELEIERSTYEGPVGILSVLADAAEQAGIPTVTLWAAVPHYVHNAPSPKATLALIEKLEGLISVDVPRGDLVEEAEAWETGINTLAGEDDEMASYIQQLEQARDTVDSPEASGEAIAQEFERYLRKRDGGTPPATGGSEPWRP</sequence>
<dbReference type="InterPro" id="IPR008492">
    <property type="entry name" value="Rv2714-like"/>
</dbReference>
<dbReference type="SUPFAM" id="SSF159659">
    <property type="entry name" value="Cgl1923-like"/>
    <property type="match status" value="2"/>
</dbReference>
<feature type="region of interest" description="Disordered" evidence="1">
    <location>
        <begin position="321"/>
        <end position="342"/>
    </location>
</feature>